<name>A0ABW0JFR8_9BURK</name>
<dbReference type="NCBIfam" id="NF005463">
    <property type="entry name" value="PRK07059.1"/>
    <property type="match status" value="1"/>
</dbReference>
<dbReference type="Gene3D" id="3.40.50.12780">
    <property type="entry name" value="N-terminal domain of ligase-like"/>
    <property type="match status" value="1"/>
</dbReference>
<evidence type="ECO:0000259" key="9">
    <source>
        <dbReference type="Pfam" id="PF13193"/>
    </source>
</evidence>
<gene>
    <name evidence="10" type="ORF">ACFPTO_24650</name>
</gene>
<evidence type="ECO:0000256" key="3">
    <source>
        <dbReference type="ARBA" id="ARBA00022598"/>
    </source>
</evidence>
<comment type="caution">
    <text evidence="10">The sequence shown here is derived from an EMBL/GenBank/DDBJ whole genome shotgun (WGS) entry which is preliminary data.</text>
</comment>
<evidence type="ECO:0000256" key="1">
    <source>
        <dbReference type="ARBA" id="ARBA00004170"/>
    </source>
</evidence>
<dbReference type="PROSITE" id="PS00455">
    <property type="entry name" value="AMP_BINDING"/>
    <property type="match status" value="1"/>
</dbReference>
<accession>A0ABW0JFR8</accession>
<reference evidence="11" key="1">
    <citation type="journal article" date="2019" name="Int. J. Syst. Evol. Microbiol.">
        <title>The Global Catalogue of Microorganisms (GCM) 10K type strain sequencing project: providing services to taxonomists for standard genome sequencing and annotation.</title>
        <authorList>
            <consortium name="The Broad Institute Genomics Platform"/>
            <consortium name="The Broad Institute Genome Sequencing Center for Infectious Disease"/>
            <person name="Wu L."/>
            <person name="Ma J."/>
        </authorList>
    </citation>
    <scope>NUCLEOTIDE SEQUENCE [LARGE SCALE GENOMIC DNA]</scope>
    <source>
        <strain evidence="11">CCUG 56042</strain>
    </source>
</reference>
<sequence>MEKVWLKSYPPGVPSEIDPGRYASITALLEESFNAYRTRPAFACMGKQITYGQLDDLSRRFGAWFQSRGIARGARIAIMMPNVLQYPVALAAILRAGYVVVNVNPLYTPRELEHQLKDSGAEAIVILENFASTLDAVLARTSVKHIVVASMGDLLGVKGCLVNFVVRRVKKMVPVWTLPGHVRFNDAIAAGSRAQFQPVEQSGDDVAFLQYTGGTTGVSKGATLLHRNLIANVLQSAAWSEPALARLPDSVQAVTVAALPLYHVFALTVCGLLTIRTGGLAVLIPNPRDIAGMIKELEGYSITTFPAVNTLYNAVLNHPDFGKLDFSKLLVANGGGMAVQEAVAKRWYEKTHAPIIEGYGLSETSPSVTCNPTTATEYTGTIGLPLPSTEISIRDDAGNELPIGEAGEICIRGPQVMAGYWQRPEETAKVMTPDGFFKSGDVGLMNSRGYVKLVDRKKDMILVSGFNVYPNEVEDVVAKLPGVFEVAAVGVPDQHSGEAVKLFIVKKDPTLTDKDVFDYCKTQLTGYKRPKIVEFRNELPKSNVGKILRRELRDGRA</sequence>
<dbReference type="Proteomes" id="UP001596103">
    <property type="component" value="Unassembled WGS sequence"/>
</dbReference>
<keyword evidence="3 10" id="KW-0436">Ligase</keyword>
<evidence type="ECO:0000256" key="6">
    <source>
        <dbReference type="ARBA" id="ARBA00039545"/>
    </source>
</evidence>
<dbReference type="InterPro" id="IPR042099">
    <property type="entry name" value="ANL_N_sf"/>
</dbReference>
<dbReference type="Pfam" id="PF00501">
    <property type="entry name" value="AMP-binding"/>
    <property type="match status" value="1"/>
</dbReference>
<evidence type="ECO:0000256" key="5">
    <source>
        <dbReference type="ARBA" id="ARBA00026121"/>
    </source>
</evidence>
<dbReference type="Gene3D" id="3.30.300.30">
    <property type="match status" value="1"/>
</dbReference>
<dbReference type="CDD" id="cd05936">
    <property type="entry name" value="FC-FACS_FadD_like"/>
    <property type="match status" value="1"/>
</dbReference>
<feature type="domain" description="AMP-dependent synthetase/ligase" evidence="8">
    <location>
        <begin position="30"/>
        <end position="421"/>
    </location>
</feature>
<evidence type="ECO:0000256" key="2">
    <source>
        <dbReference type="ARBA" id="ARBA00005005"/>
    </source>
</evidence>
<keyword evidence="11" id="KW-1185">Reference proteome</keyword>
<keyword evidence="4" id="KW-0472">Membrane</keyword>
<evidence type="ECO:0000259" key="8">
    <source>
        <dbReference type="Pfam" id="PF00501"/>
    </source>
</evidence>
<proteinExistence type="predicted"/>
<evidence type="ECO:0000313" key="11">
    <source>
        <dbReference type="Proteomes" id="UP001596103"/>
    </source>
</evidence>
<dbReference type="InterPro" id="IPR045851">
    <property type="entry name" value="AMP-bd_C_sf"/>
</dbReference>
<evidence type="ECO:0000256" key="7">
    <source>
        <dbReference type="ARBA" id="ARBA00042773"/>
    </source>
</evidence>
<dbReference type="GO" id="GO:0016874">
    <property type="term" value="F:ligase activity"/>
    <property type="evidence" value="ECO:0007669"/>
    <property type="project" value="UniProtKB-KW"/>
</dbReference>
<dbReference type="InterPro" id="IPR050237">
    <property type="entry name" value="ATP-dep_AMP-bd_enzyme"/>
</dbReference>
<dbReference type="InterPro" id="IPR025110">
    <property type="entry name" value="AMP-bd_C"/>
</dbReference>
<comment type="subcellular location">
    <subcellularLocation>
        <location evidence="1">Membrane</location>
        <topology evidence="1">Peripheral membrane protein</topology>
    </subcellularLocation>
</comment>
<dbReference type="PANTHER" id="PTHR43767">
    <property type="entry name" value="LONG-CHAIN-FATTY-ACID--COA LIGASE"/>
    <property type="match status" value="1"/>
</dbReference>
<feature type="domain" description="AMP-binding enzyme C-terminal" evidence="9">
    <location>
        <begin position="472"/>
        <end position="546"/>
    </location>
</feature>
<dbReference type="PANTHER" id="PTHR43767:SF8">
    <property type="entry name" value="LONG-CHAIN-FATTY-ACID--COA LIGASE"/>
    <property type="match status" value="1"/>
</dbReference>
<dbReference type="RefSeq" id="WP_377715629.1">
    <property type="nucleotide sequence ID" value="NZ_JBHSMP010000045.1"/>
</dbReference>
<dbReference type="Pfam" id="PF13193">
    <property type="entry name" value="AMP-binding_C"/>
    <property type="match status" value="1"/>
</dbReference>
<dbReference type="EC" id="6.2.1.3" evidence="5"/>
<comment type="pathway">
    <text evidence="2">Lipid metabolism; fatty acid beta-oxidation.</text>
</comment>
<organism evidence="10 11">
    <name type="scientific">Paraburkholderia denitrificans</name>
    <dbReference type="NCBI Taxonomy" id="694025"/>
    <lineage>
        <taxon>Bacteria</taxon>
        <taxon>Pseudomonadati</taxon>
        <taxon>Pseudomonadota</taxon>
        <taxon>Betaproteobacteria</taxon>
        <taxon>Burkholderiales</taxon>
        <taxon>Burkholderiaceae</taxon>
        <taxon>Paraburkholderia</taxon>
    </lineage>
</organism>
<dbReference type="InterPro" id="IPR000873">
    <property type="entry name" value="AMP-dep_synth/lig_dom"/>
</dbReference>
<protein>
    <recommendedName>
        <fullName evidence="6">Long-chain-fatty-acid--CoA ligase</fullName>
        <ecNumber evidence="5">6.2.1.3</ecNumber>
    </recommendedName>
    <alternativeName>
        <fullName evidence="7">Long-chain acyl-CoA synthetase</fullName>
    </alternativeName>
</protein>
<dbReference type="SUPFAM" id="SSF56801">
    <property type="entry name" value="Acetyl-CoA synthetase-like"/>
    <property type="match status" value="1"/>
</dbReference>
<dbReference type="InterPro" id="IPR020845">
    <property type="entry name" value="AMP-binding_CS"/>
</dbReference>
<dbReference type="EMBL" id="JBHSMP010000045">
    <property type="protein sequence ID" value="MFC5431959.1"/>
    <property type="molecule type" value="Genomic_DNA"/>
</dbReference>
<evidence type="ECO:0000256" key="4">
    <source>
        <dbReference type="ARBA" id="ARBA00023136"/>
    </source>
</evidence>
<evidence type="ECO:0000313" key="10">
    <source>
        <dbReference type="EMBL" id="MFC5431959.1"/>
    </source>
</evidence>